<evidence type="ECO:0000313" key="2">
    <source>
        <dbReference type="EMBL" id="MFD2937435.1"/>
    </source>
</evidence>
<feature type="domain" description="N-acetyltransferase" evidence="1">
    <location>
        <begin position="1"/>
        <end position="92"/>
    </location>
</feature>
<evidence type="ECO:0000259" key="1">
    <source>
        <dbReference type="PROSITE" id="PS51186"/>
    </source>
</evidence>
<organism evidence="2 3">
    <name type="scientific">Spirosoma flavum</name>
    <dbReference type="NCBI Taxonomy" id="2048557"/>
    <lineage>
        <taxon>Bacteria</taxon>
        <taxon>Pseudomonadati</taxon>
        <taxon>Bacteroidota</taxon>
        <taxon>Cytophagia</taxon>
        <taxon>Cytophagales</taxon>
        <taxon>Cytophagaceae</taxon>
        <taxon>Spirosoma</taxon>
    </lineage>
</organism>
<sequence>MESYWGDDIGRCSAEVGYWLIRAYWGQGIVSEALQHVTAYTLVRFGLSRLFAVPFAHNQASIRVLEKAGYECEGIMRKSAIKNGELLDQALYAFVHDSNPFG</sequence>
<dbReference type="PANTHER" id="PTHR43441:SF11">
    <property type="entry name" value="RIBOSOMAL-PROTEIN-SERINE ACETYLTRANSFERASE"/>
    <property type="match status" value="1"/>
</dbReference>
<reference evidence="3" key="1">
    <citation type="journal article" date="2019" name="Int. J. Syst. Evol. Microbiol.">
        <title>The Global Catalogue of Microorganisms (GCM) 10K type strain sequencing project: providing services to taxonomists for standard genome sequencing and annotation.</title>
        <authorList>
            <consortium name="The Broad Institute Genomics Platform"/>
            <consortium name="The Broad Institute Genome Sequencing Center for Infectious Disease"/>
            <person name="Wu L."/>
            <person name="Ma J."/>
        </authorList>
    </citation>
    <scope>NUCLEOTIDE SEQUENCE [LARGE SCALE GENOMIC DNA]</scope>
    <source>
        <strain evidence="3">KCTC 52490</strain>
    </source>
</reference>
<dbReference type="RefSeq" id="WP_381507489.1">
    <property type="nucleotide sequence ID" value="NZ_JBHUOM010000028.1"/>
</dbReference>
<proteinExistence type="predicted"/>
<dbReference type="Pfam" id="PF13302">
    <property type="entry name" value="Acetyltransf_3"/>
    <property type="match status" value="1"/>
</dbReference>
<gene>
    <name evidence="2" type="ORF">ACFS25_26925</name>
</gene>
<keyword evidence="3" id="KW-1185">Reference proteome</keyword>
<dbReference type="PANTHER" id="PTHR43441">
    <property type="entry name" value="RIBOSOMAL-PROTEIN-SERINE ACETYLTRANSFERASE"/>
    <property type="match status" value="1"/>
</dbReference>
<dbReference type="GO" id="GO:0016746">
    <property type="term" value="F:acyltransferase activity"/>
    <property type="evidence" value="ECO:0007669"/>
    <property type="project" value="UniProtKB-KW"/>
</dbReference>
<name>A0ABW6ATY5_9BACT</name>
<keyword evidence="2" id="KW-0808">Transferase</keyword>
<dbReference type="Proteomes" id="UP001597512">
    <property type="component" value="Unassembled WGS sequence"/>
</dbReference>
<dbReference type="SUPFAM" id="SSF55729">
    <property type="entry name" value="Acyl-CoA N-acyltransferases (Nat)"/>
    <property type="match status" value="1"/>
</dbReference>
<dbReference type="InterPro" id="IPR016181">
    <property type="entry name" value="Acyl_CoA_acyltransferase"/>
</dbReference>
<dbReference type="InterPro" id="IPR000182">
    <property type="entry name" value="GNAT_dom"/>
</dbReference>
<protein>
    <submittedName>
        <fullName evidence="2">GNAT family N-acetyltransferase</fullName>
        <ecNumber evidence="2">2.3.-.-</ecNumber>
    </submittedName>
</protein>
<dbReference type="EMBL" id="JBHUOM010000028">
    <property type="protein sequence ID" value="MFD2937435.1"/>
    <property type="molecule type" value="Genomic_DNA"/>
</dbReference>
<evidence type="ECO:0000313" key="3">
    <source>
        <dbReference type="Proteomes" id="UP001597512"/>
    </source>
</evidence>
<dbReference type="EC" id="2.3.-.-" evidence="2"/>
<accession>A0ABW6ATY5</accession>
<dbReference type="PROSITE" id="PS51186">
    <property type="entry name" value="GNAT"/>
    <property type="match status" value="1"/>
</dbReference>
<keyword evidence="2" id="KW-0012">Acyltransferase</keyword>
<comment type="caution">
    <text evidence="2">The sequence shown here is derived from an EMBL/GenBank/DDBJ whole genome shotgun (WGS) entry which is preliminary data.</text>
</comment>
<dbReference type="InterPro" id="IPR051908">
    <property type="entry name" value="Ribosomal_N-acetyltransferase"/>
</dbReference>
<dbReference type="Gene3D" id="3.40.630.30">
    <property type="match status" value="1"/>
</dbReference>